<protein>
    <submittedName>
        <fullName evidence="1">Uncharacterized protein</fullName>
    </submittedName>
</protein>
<proteinExistence type="predicted"/>
<dbReference type="Proteomes" id="UP001610563">
    <property type="component" value="Unassembled WGS sequence"/>
</dbReference>
<organism evidence="1 2">
    <name type="scientific">Aspergillus keveii</name>
    <dbReference type="NCBI Taxonomy" id="714993"/>
    <lineage>
        <taxon>Eukaryota</taxon>
        <taxon>Fungi</taxon>
        <taxon>Dikarya</taxon>
        <taxon>Ascomycota</taxon>
        <taxon>Pezizomycotina</taxon>
        <taxon>Eurotiomycetes</taxon>
        <taxon>Eurotiomycetidae</taxon>
        <taxon>Eurotiales</taxon>
        <taxon>Aspergillaceae</taxon>
        <taxon>Aspergillus</taxon>
        <taxon>Aspergillus subgen. Nidulantes</taxon>
    </lineage>
</organism>
<evidence type="ECO:0000313" key="2">
    <source>
        <dbReference type="Proteomes" id="UP001610563"/>
    </source>
</evidence>
<evidence type="ECO:0000313" key="1">
    <source>
        <dbReference type="EMBL" id="KAL2782578.1"/>
    </source>
</evidence>
<sequence length="53" mass="5941">MLAQSLNSLPLALRLLKIPSVGTLFLNAAFQGIPCTPRFHTVLLLPKRRRMEP</sequence>
<accession>A0ABR4FHM1</accession>
<keyword evidence="2" id="KW-1185">Reference proteome</keyword>
<comment type="caution">
    <text evidence="1">The sequence shown here is derived from an EMBL/GenBank/DDBJ whole genome shotgun (WGS) entry which is preliminary data.</text>
</comment>
<reference evidence="1 2" key="1">
    <citation type="submission" date="2024-07" db="EMBL/GenBank/DDBJ databases">
        <title>Section-level genome sequencing and comparative genomics of Aspergillus sections Usti and Cavernicolus.</title>
        <authorList>
            <consortium name="Lawrence Berkeley National Laboratory"/>
            <person name="Nybo J.L."/>
            <person name="Vesth T.C."/>
            <person name="Theobald S."/>
            <person name="Frisvad J.C."/>
            <person name="Larsen T.O."/>
            <person name="Kjaerboelling I."/>
            <person name="Rothschild-Mancinelli K."/>
            <person name="Lyhne E.K."/>
            <person name="Kogle M.E."/>
            <person name="Barry K."/>
            <person name="Clum A."/>
            <person name="Na H."/>
            <person name="Ledsgaard L."/>
            <person name="Lin J."/>
            <person name="Lipzen A."/>
            <person name="Kuo A."/>
            <person name="Riley R."/>
            <person name="Mondo S."/>
            <person name="Labutti K."/>
            <person name="Haridas S."/>
            <person name="Pangalinan J."/>
            <person name="Salamov A.A."/>
            <person name="Simmons B.A."/>
            <person name="Magnuson J.K."/>
            <person name="Chen J."/>
            <person name="Drula E."/>
            <person name="Henrissat B."/>
            <person name="Wiebenga A."/>
            <person name="Lubbers R.J."/>
            <person name="Gomes A.C."/>
            <person name="Makela M.R."/>
            <person name="Stajich J."/>
            <person name="Grigoriev I.V."/>
            <person name="Mortensen U.H."/>
            <person name="De Vries R.P."/>
            <person name="Baker S.E."/>
            <person name="Andersen M.R."/>
        </authorList>
    </citation>
    <scope>NUCLEOTIDE SEQUENCE [LARGE SCALE GENOMIC DNA]</scope>
    <source>
        <strain evidence="1 2">CBS 209.92</strain>
    </source>
</reference>
<dbReference type="EMBL" id="JBFTWV010000383">
    <property type="protein sequence ID" value="KAL2782578.1"/>
    <property type="molecule type" value="Genomic_DNA"/>
</dbReference>
<name>A0ABR4FHM1_9EURO</name>
<gene>
    <name evidence="1" type="ORF">BJX66DRAFT_320337</name>
</gene>